<evidence type="ECO:0000313" key="8">
    <source>
        <dbReference type="Proteomes" id="UP001211894"/>
    </source>
</evidence>
<evidence type="ECO:0000256" key="5">
    <source>
        <dbReference type="SAM" id="SignalP"/>
    </source>
</evidence>
<proteinExistence type="predicted"/>
<comment type="subcellular location">
    <subcellularLocation>
        <location evidence="1">Cell membrane</location>
    </subcellularLocation>
</comment>
<evidence type="ECO:0000256" key="2">
    <source>
        <dbReference type="ARBA" id="ARBA00022448"/>
    </source>
</evidence>
<dbReference type="InterPro" id="IPR007210">
    <property type="entry name" value="ABC_Gly_betaine_transp_sub-bd"/>
</dbReference>
<feature type="signal peptide" evidence="5">
    <location>
        <begin position="1"/>
        <end position="22"/>
    </location>
</feature>
<dbReference type="CDD" id="cd13639">
    <property type="entry name" value="PBP2_OpuAC_like"/>
    <property type="match status" value="1"/>
</dbReference>
<protein>
    <submittedName>
        <fullName evidence="7">Glycine betaine ABC transporter substrate-binding protein</fullName>
    </submittedName>
</protein>
<dbReference type="PROSITE" id="PS51257">
    <property type="entry name" value="PROKAR_LIPOPROTEIN"/>
    <property type="match status" value="1"/>
</dbReference>
<dbReference type="Proteomes" id="UP001211894">
    <property type="component" value="Unassembled WGS sequence"/>
</dbReference>
<dbReference type="Pfam" id="PF04069">
    <property type="entry name" value="OpuAC"/>
    <property type="match status" value="2"/>
</dbReference>
<keyword evidence="3" id="KW-1003">Cell membrane</keyword>
<accession>A0ABT4X6M4</accession>
<feature type="domain" description="ABC-type glycine betaine transport system substrate-binding" evidence="6">
    <location>
        <begin position="30"/>
        <end position="172"/>
    </location>
</feature>
<dbReference type="Gene3D" id="3.10.105.10">
    <property type="entry name" value="Dipeptide-binding Protein, Domain 3"/>
    <property type="match status" value="1"/>
</dbReference>
<name>A0ABT4X6M4_9BACI</name>
<reference evidence="7 8" key="1">
    <citation type="submission" date="2023-01" db="EMBL/GenBank/DDBJ databases">
        <title>Bacillus changyiensis sp. nov., isolated from a coastal deposit.</title>
        <authorList>
            <person name="Xiao G."/>
            <person name="Lai Q."/>
            <person name="Hu Z."/>
            <person name="Shao Z."/>
        </authorList>
    </citation>
    <scope>NUCLEOTIDE SEQUENCE [LARGE SCALE GENOMIC DNA]</scope>
    <source>
        <strain evidence="7 8">CLL-7-23</strain>
    </source>
</reference>
<keyword evidence="5" id="KW-0732">Signal</keyword>
<keyword evidence="4" id="KW-0472">Membrane</keyword>
<keyword evidence="2" id="KW-0813">Transport</keyword>
<sequence>MWKKIAGIGAAATLMLGLVACGNNTDKDASVGEQVNYKITGIDPGAGIMTATEQALKDYDLNKWTLTSGSSAAMTAALKKAYDKKDPIIITGWTPHWMFSKYDLKYLKDPKGSYGDAEEIHTITRKGFKADHPGANKLLSQFSWTEDDMGEVMLAIQDGKKPEEAAANFVKKHQDLIAKWTKGVDKVNGEEIKLGYVAWDSEIASTNVVGKVLEDLGYKVTLSQIEAGPMWAGIAKGSVDVSLAAWLPQTHKAYAEKYKGEFEDIGVSMKGVKIGLVVPKYMKDINSIEDLKK</sequence>
<evidence type="ECO:0000313" key="7">
    <source>
        <dbReference type="EMBL" id="MDA7026977.1"/>
    </source>
</evidence>
<evidence type="ECO:0000256" key="1">
    <source>
        <dbReference type="ARBA" id="ARBA00004236"/>
    </source>
</evidence>
<dbReference type="SUPFAM" id="SSF53850">
    <property type="entry name" value="Periplasmic binding protein-like II"/>
    <property type="match status" value="2"/>
</dbReference>
<evidence type="ECO:0000256" key="4">
    <source>
        <dbReference type="ARBA" id="ARBA00023136"/>
    </source>
</evidence>
<dbReference type="PANTHER" id="PTHR47737:SF1">
    <property type="entry name" value="GLYCINE BETAINE_PROLINE BETAINE TRANSPORT SYSTEM PERMEASE PROTEIN PROW"/>
    <property type="match status" value="1"/>
</dbReference>
<organism evidence="7 8">
    <name type="scientific">Bacillus changyiensis</name>
    <dbReference type="NCBI Taxonomy" id="3004103"/>
    <lineage>
        <taxon>Bacteria</taxon>
        <taxon>Bacillati</taxon>
        <taxon>Bacillota</taxon>
        <taxon>Bacilli</taxon>
        <taxon>Bacillales</taxon>
        <taxon>Bacillaceae</taxon>
        <taxon>Bacillus</taxon>
    </lineage>
</organism>
<dbReference type="EMBL" id="JAQKAB010000006">
    <property type="protein sequence ID" value="MDA7026977.1"/>
    <property type="molecule type" value="Genomic_DNA"/>
</dbReference>
<keyword evidence="8" id="KW-1185">Reference proteome</keyword>
<feature type="domain" description="ABC-type glycine betaine transport system substrate-binding" evidence="6">
    <location>
        <begin position="191"/>
        <end position="293"/>
    </location>
</feature>
<gene>
    <name evidence="7" type="ORF">PJ311_10195</name>
</gene>
<feature type="chain" id="PRO_5046980275" evidence="5">
    <location>
        <begin position="23"/>
        <end position="293"/>
    </location>
</feature>
<evidence type="ECO:0000259" key="6">
    <source>
        <dbReference type="Pfam" id="PF04069"/>
    </source>
</evidence>
<evidence type="ECO:0000256" key="3">
    <source>
        <dbReference type="ARBA" id="ARBA00022475"/>
    </source>
</evidence>
<dbReference type="RefSeq" id="WP_271340844.1">
    <property type="nucleotide sequence ID" value="NZ_JAQKAB010000006.1"/>
</dbReference>
<dbReference type="Gene3D" id="3.40.190.100">
    <property type="entry name" value="Glycine betaine-binding periplasmic protein, domain 2"/>
    <property type="match status" value="1"/>
</dbReference>
<comment type="caution">
    <text evidence="7">The sequence shown here is derived from an EMBL/GenBank/DDBJ whole genome shotgun (WGS) entry which is preliminary data.</text>
</comment>
<dbReference type="PANTHER" id="PTHR47737">
    <property type="entry name" value="GLYCINE BETAINE/PROLINE BETAINE TRANSPORT SYSTEM PERMEASE PROTEIN PROW"/>
    <property type="match status" value="1"/>
</dbReference>